<dbReference type="EMBL" id="UYYA01000452">
    <property type="protein sequence ID" value="VDM53910.1"/>
    <property type="molecule type" value="Genomic_DNA"/>
</dbReference>
<proteinExistence type="predicted"/>
<accession>A0A0R3PE71</accession>
<evidence type="ECO:0000256" key="1">
    <source>
        <dbReference type="SAM" id="Coils"/>
    </source>
</evidence>
<gene>
    <name evidence="2" type="ORF">ACOC_LOCUS2325</name>
</gene>
<dbReference type="Proteomes" id="UP000267027">
    <property type="component" value="Unassembled WGS sequence"/>
</dbReference>
<dbReference type="OrthoDB" id="5917544at2759"/>
<evidence type="ECO:0000313" key="2">
    <source>
        <dbReference type="EMBL" id="VDM53910.1"/>
    </source>
</evidence>
<feature type="coiled-coil region" evidence="1">
    <location>
        <begin position="84"/>
        <end position="132"/>
    </location>
</feature>
<dbReference type="STRING" id="334426.A0A0R3PE71"/>
<reference evidence="2 3" key="2">
    <citation type="submission" date="2018-11" db="EMBL/GenBank/DDBJ databases">
        <authorList>
            <consortium name="Pathogen Informatics"/>
        </authorList>
    </citation>
    <scope>NUCLEOTIDE SEQUENCE [LARGE SCALE GENOMIC DNA]</scope>
    <source>
        <strain evidence="2 3">Costa Rica</strain>
    </source>
</reference>
<evidence type="ECO:0000313" key="4">
    <source>
        <dbReference type="WBParaSite" id="ACOC_0000232401-mRNA-1"/>
    </source>
</evidence>
<dbReference type="WBParaSite" id="ACOC_0000232401-mRNA-1">
    <property type="protein sequence ID" value="ACOC_0000232401-mRNA-1"/>
    <property type="gene ID" value="ACOC_0000232401"/>
</dbReference>
<feature type="coiled-coil region" evidence="1">
    <location>
        <begin position="272"/>
        <end position="299"/>
    </location>
</feature>
<protein>
    <submittedName>
        <fullName evidence="4">Centrosomal protein of 135 kDa</fullName>
    </submittedName>
</protein>
<name>A0A0R3PE71_ANGCS</name>
<organism evidence="4">
    <name type="scientific">Angiostrongylus costaricensis</name>
    <name type="common">Nematode worm</name>
    <dbReference type="NCBI Taxonomy" id="334426"/>
    <lineage>
        <taxon>Eukaryota</taxon>
        <taxon>Metazoa</taxon>
        <taxon>Ecdysozoa</taxon>
        <taxon>Nematoda</taxon>
        <taxon>Chromadorea</taxon>
        <taxon>Rhabditida</taxon>
        <taxon>Rhabditina</taxon>
        <taxon>Rhabditomorpha</taxon>
        <taxon>Strongyloidea</taxon>
        <taxon>Metastrongylidae</taxon>
        <taxon>Angiostrongylus</taxon>
    </lineage>
</organism>
<keyword evidence="3" id="KW-1185">Reference proteome</keyword>
<sequence length="327" mass="38576">PVIVTFVAGLAKLKHSATTGFSSSYNVITKRKNSTSAIEAIYTPLCIKSLFLQMSKEDHDRERTRWLLRLEDIETRLADSETLNSDMHQIRAELNKKIVELERNQKPLIEQNRKINDRNKILQQEVKKLEQKLCHCQDDFLTLKNAHERLVKEHTQLKEKRTYPEKLEELERYRVQVLEYSKCITALRSSGLEKDRRYELLVQKLKRLRKCLKKGEPDDDRQRYSFNTDIDINYQTLYRENSELQKALQVCGVCVCVCVYVFMYLCIHISHLGHLKNVAASQADRIRQLEQQIEDMDRELCASREAHELLEFQVLEKEENSKFLVSM</sequence>
<reference evidence="4" key="1">
    <citation type="submission" date="2017-02" db="UniProtKB">
        <authorList>
            <consortium name="WormBaseParasite"/>
        </authorList>
    </citation>
    <scope>IDENTIFICATION</scope>
</reference>
<dbReference type="AlphaFoldDB" id="A0A0R3PE71"/>
<keyword evidence="1" id="KW-0175">Coiled coil</keyword>
<evidence type="ECO:0000313" key="3">
    <source>
        <dbReference type="Proteomes" id="UP000267027"/>
    </source>
</evidence>